<feature type="coiled-coil region" evidence="6">
    <location>
        <begin position="152"/>
        <end position="316"/>
    </location>
</feature>
<keyword evidence="6" id="KW-0175">Coiled coil</keyword>
<feature type="compositionally biased region" description="Polar residues" evidence="7">
    <location>
        <begin position="37"/>
        <end position="49"/>
    </location>
</feature>
<dbReference type="Gene3D" id="2.160.10.10">
    <property type="entry name" value="Hexapeptide repeat proteins"/>
    <property type="match status" value="1"/>
</dbReference>
<evidence type="ECO:0000256" key="5">
    <source>
        <dbReference type="ARBA" id="ARBA00034865"/>
    </source>
</evidence>
<feature type="compositionally biased region" description="Polar residues" evidence="7">
    <location>
        <begin position="59"/>
        <end position="78"/>
    </location>
</feature>
<reference evidence="8" key="1">
    <citation type="submission" date="2023-01" db="EMBL/GenBank/DDBJ databases">
        <title>The chitinases involved in constricting ring structure development in the nematode-trapping fungus Drechslerella dactyloides.</title>
        <authorList>
            <person name="Wang R."/>
            <person name="Zhang L."/>
            <person name="Tang P."/>
            <person name="Li S."/>
            <person name="Liang L."/>
        </authorList>
    </citation>
    <scope>NUCLEOTIDE SEQUENCE</scope>
    <source>
        <strain evidence="8">YMF1.00031</strain>
    </source>
</reference>
<evidence type="ECO:0000313" key="8">
    <source>
        <dbReference type="EMBL" id="KAJ6257981.1"/>
    </source>
</evidence>
<feature type="region of interest" description="Disordered" evidence="7">
    <location>
        <begin position="1"/>
        <end position="141"/>
    </location>
</feature>
<dbReference type="GO" id="GO:0005869">
    <property type="term" value="C:dynactin complex"/>
    <property type="evidence" value="ECO:0007669"/>
    <property type="project" value="TreeGrafter"/>
</dbReference>
<evidence type="ECO:0000256" key="4">
    <source>
        <dbReference type="ARBA" id="ARBA00034706"/>
    </source>
</evidence>
<keyword evidence="2" id="KW-0963">Cytoplasm</keyword>
<evidence type="ECO:0000256" key="3">
    <source>
        <dbReference type="ARBA" id="ARBA00023212"/>
    </source>
</evidence>
<sequence length="708" mass="78073">MADNDGSQQQSTEKAEKLAAAKKRFEELKRKKHPTKKGTTGASQKQPQGAASVDEPESEPQTTKHPQTDTSDISSKQADSIERADGVDASIHANTHRPDGPESIPSDSARGTKAAVGSGHGHRQSISISDIPRPLEPGASSNELFETLPEIYRKQALVIDELRLEKQRLLDENLALKSKNQESSKIIVERDKALEDLASLSEELTVLKERTGVEQAILREGAGEVNAQKVEIVRLNRELAHLQSQLTQKDKVITEMRRDSASVLPQSLRTKEEQLESLSVELSELRESLQKSLSSTKELTSERDNLRVKVKSMESDLHQSTQAADDLNHRLNTALESLATDTANRSAYEVKFQAQERKIAELEKALGEMTAEARKLRESNQELLGSERSAETRRRDMEKKLNIAQRENSGLQMRLAELKSSMQQDRTSAEPMIFNEGVDSAWEHKPSDLPGEDVQDPFSDVNLRAGGRQGSVTGIMGQTHSIRALLPSGIFPGNSEHRPTDASNPELQVIARKAKEELGRWRGYTLDLVDVYKGYDNAYTGNKVSRKSLIIGSQNIILGGKTIIQADCCIRGDLRRLVPQGQNATAVAIAVGRYCFLSRGSLLRPPSKTYRGQFNYYPMKLGDHVFIGEGSVIEAAVIGSYVSIGKNCVIGKFTIIKDCVRIEDGTVVAPNSVIPSFSSVEGHPGQVVEELPETAAEMLELKELYKTV</sequence>
<evidence type="ECO:0000256" key="6">
    <source>
        <dbReference type="SAM" id="Coils"/>
    </source>
</evidence>
<dbReference type="Pfam" id="PF21711">
    <property type="entry name" value="DCTN5"/>
    <property type="match status" value="1"/>
</dbReference>
<proteinExistence type="inferred from homology"/>
<protein>
    <recommendedName>
        <fullName evidence="5">Dynactin subunit 5</fullName>
    </recommendedName>
</protein>
<gene>
    <name evidence="8" type="ORF">Dda_7771</name>
</gene>
<accession>A0AAD6NFV6</accession>
<dbReference type="Proteomes" id="UP001221413">
    <property type="component" value="Unassembled WGS sequence"/>
</dbReference>
<evidence type="ECO:0000256" key="7">
    <source>
        <dbReference type="SAM" id="MobiDB-lite"/>
    </source>
</evidence>
<name>A0AAD6NFV6_DREDA</name>
<dbReference type="EMBL" id="JAQGDS010000010">
    <property type="protein sequence ID" value="KAJ6257981.1"/>
    <property type="molecule type" value="Genomic_DNA"/>
</dbReference>
<dbReference type="PANTHER" id="PTHR46126:SF1">
    <property type="entry name" value="DYNACTIN SUBUNIT 5"/>
    <property type="match status" value="1"/>
</dbReference>
<keyword evidence="3" id="KW-0206">Cytoskeleton</keyword>
<evidence type="ECO:0000313" key="9">
    <source>
        <dbReference type="Proteomes" id="UP001221413"/>
    </source>
</evidence>
<dbReference type="InterPro" id="IPR011004">
    <property type="entry name" value="Trimer_LpxA-like_sf"/>
</dbReference>
<comment type="caution">
    <text evidence="8">The sequence shown here is derived from an EMBL/GenBank/DDBJ whole genome shotgun (WGS) entry which is preliminary data.</text>
</comment>
<organism evidence="8 9">
    <name type="scientific">Drechslerella dactyloides</name>
    <name type="common">Nematode-trapping fungus</name>
    <name type="synonym">Arthrobotrys dactyloides</name>
    <dbReference type="NCBI Taxonomy" id="74499"/>
    <lineage>
        <taxon>Eukaryota</taxon>
        <taxon>Fungi</taxon>
        <taxon>Dikarya</taxon>
        <taxon>Ascomycota</taxon>
        <taxon>Pezizomycotina</taxon>
        <taxon>Orbiliomycetes</taxon>
        <taxon>Orbiliales</taxon>
        <taxon>Orbiliaceae</taxon>
        <taxon>Drechslerella</taxon>
    </lineage>
</organism>
<dbReference type="SUPFAM" id="SSF51161">
    <property type="entry name" value="Trimeric LpxA-like enzymes"/>
    <property type="match status" value="1"/>
</dbReference>
<evidence type="ECO:0000256" key="1">
    <source>
        <dbReference type="ARBA" id="ARBA00004245"/>
    </source>
</evidence>
<dbReference type="AlphaFoldDB" id="A0AAD6NFV6"/>
<feature type="compositionally biased region" description="Basic and acidic residues" evidence="7">
    <location>
        <begin position="13"/>
        <end position="29"/>
    </location>
</feature>
<keyword evidence="9" id="KW-1185">Reference proteome</keyword>
<comment type="similarity">
    <text evidence="4">Belongs to the dynactin subunits 5/6 family. Dynactin subunit 5 subfamily.</text>
</comment>
<dbReference type="CDD" id="cd03359">
    <property type="entry name" value="LbH_Dynactin_5"/>
    <property type="match status" value="1"/>
</dbReference>
<dbReference type="SUPFAM" id="SSF57997">
    <property type="entry name" value="Tropomyosin"/>
    <property type="match status" value="1"/>
</dbReference>
<evidence type="ECO:0000256" key="2">
    <source>
        <dbReference type="ARBA" id="ARBA00022490"/>
    </source>
</evidence>
<feature type="compositionally biased region" description="Polar residues" evidence="7">
    <location>
        <begin position="1"/>
        <end position="12"/>
    </location>
</feature>
<comment type="subcellular location">
    <subcellularLocation>
        <location evidence="1">Cytoplasm</location>
        <location evidence="1">Cytoskeleton</location>
    </subcellularLocation>
</comment>
<feature type="coiled-coil region" evidence="6">
    <location>
        <begin position="345"/>
        <end position="421"/>
    </location>
</feature>
<dbReference type="InterPro" id="IPR047125">
    <property type="entry name" value="DCTN5"/>
</dbReference>
<dbReference type="PANTHER" id="PTHR46126">
    <property type="entry name" value="DYNACTIN SUBUNIT 5"/>
    <property type="match status" value="1"/>
</dbReference>